<organism evidence="2">
    <name type="scientific">Halalkalibacterium halodurans</name>
    <name type="common">Bacillus halodurans</name>
    <dbReference type="NCBI Taxonomy" id="86665"/>
    <lineage>
        <taxon>Bacteria</taxon>
        <taxon>Bacillati</taxon>
        <taxon>Bacillota</taxon>
        <taxon>Bacilli</taxon>
        <taxon>Bacillales</taxon>
        <taxon>Bacillaceae</taxon>
        <taxon>Halalkalibacterium (ex Joshi et al. 2022)</taxon>
    </lineage>
</organism>
<dbReference type="RefSeq" id="WP_134230508.1">
    <property type="nucleotide sequence ID" value="NZ_SNUY01000128.1"/>
</dbReference>
<name>Q75U20_ALKHA</name>
<dbReference type="EMBL" id="AB126454">
    <property type="protein sequence ID" value="BAD18137.1"/>
    <property type="molecule type" value="Genomic_DNA"/>
</dbReference>
<gene>
    <name evidence="2" type="ORF">BH2064204</name>
</gene>
<reference evidence="2" key="3">
    <citation type="journal article" date="2004" name="DNA Res.">
        <title>Wide-range distribution of insertion sequences identified in B. halodurans among bacilli and a new transposon disseminated in alkaliphilic and thermophilic bacilli.</title>
        <authorList>
            <person name="Takami H."/>
            <person name="Matsuki A."/>
            <person name="Takaki Y."/>
        </authorList>
    </citation>
    <scope>NUCLEOTIDE SEQUENCE</scope>
    <source>
        <strain evidence="2">A59</strain>
    </source>
</reference>
<proteinExistence type="predicted"/>
<evidence type="ECO:0000259" key="1">
    <source>
        <dbReference type="Pfam" id="PF20020"/>
    </source>
</evidence>
<reference evidence="2" key="1">
    <citation type="journal article" date="2000" name="Nucleic Acids Res.">
        <title>Complete genome sequence of the alkaliphilic bacterium Bacillus halodurans and genomic sequence comparison with Bacillus subtilis.</title>
        <authorList>
            <person name="Takami H."/>
            <person name="Nakasone K."/>
            <person name="Takaki Y."/>
            <person name="Maeno G."/>
            <person name="Sasaki R."/>
            <person name="Masui N."/>
            <person name="Fuji F."/>
            <person name="Hirama C."/>
            <person name="Nakamura Y."/>
            <person name="Ogasawara N."/>
            <person name="Kuhara S."/>
            <person name="Horikoshi K."/>
        </authorList>
    </citation>
    <scope>NUCLEOTIDE SEQUENCE</scope>
    <source>
        <strain evidence="2">A59</strain>
    </source>
</reference>
<evidence type="ECO:0000313" key="2">
    <source>
        <dbReference type="EMBL" id="BAD18137.1"/>
    </source>
</evidence>
<reference evidence="2" key="2">
    <citation type="journal article" date="2001" name="J. Bacteriol.">
        <title>Identification and distribution of new insertion sequences in the genome of alkaliphilic Bacillus halodurans C-125.</title>
        <authorList>
            <person name="Takami H."/>
            <person name="Han C."/>
            <person name="Takaki Y."/>
            <person name="Ohtsubo E."/>
        </authorList>
    </citation>
    <scope>NUCLEOTIDE SEQUENCE</scope>
    <source>
        <strain evidence="2">A59</strain>
    </source>
</reference>
<accession>Q75U20</accession>
<dbReference type="InterPro" id="IPR045536">
    <property type="entry name" value="DUF6431"/>
</dbReference>
<protein>
    <recommendedName>
        <fullName evidence="1">DUF6431 domain-containing protein</fullName>
    </recommendedName>
</protein>
<sequence length="180" mass="21430">MIIKHNFGIELEEYETRGRKNNFPVFDRCPNCNCIAQGNLHHNGYYWRYGVNKKIEKRIPICRLRCLACKVNISILPDFLIPYFQHTLHTIIGRVRRFLNGKKVEGSRQQLEQHVRRFYQNLHWIHSFFADVGHQLGLSKNLKKEALKYVKMIQDFGESTFFRRSWGHLSSYFMGTLILP</sequence>
<dbReference type="AlphaFoldDB" id="Q75U20"/>
<dbReference type="Pfam" id="PF20020">
    <property type="entry name" value="DUF6431"/>
    <property type="match status" value="1"/>
</dbReference>
<feature type="domain" description="DUF6431" evidence="1">
    <location>
        <begin position="29"/>
        <end position="96"/>
    </location>
</feature>